<dbReference type="InterPro" id="IPR013785">
    <property type="entry name" value="Aldolase_TIM"/>
</dbReference>
<dbReference type="UniPathway" id="UPA00109">
    <property type="reaction ID" value="UER00183"/>
</dbReference>
<organism evidence="4 5">
    <name type="scientific">Aplosporella prunicola CBS 121167</name>
    <dbReference type="NCBI Taxonomy" id="1176127"/>
    <lineage>
        <taxon>Eukaryota</taxon>
        <taxon>Fungi</taxon>
        <taxon>Dikarya</taxon>
        <taxon>Ascomycota</taxon>
        <taxon>Pezizomycotina</taxon>
        <taxon>Dothideomycetes</taxon>
        <taxon>Dothideomycetes incertae sedis</taxon>
        <taxon>Botryosphaeriales</taxon>
        <taxon>Aplosporellaceae</taxon>
        <taxon>Aplosporella</taxon>
    </lineage>
</organism>
<dbReference type="AlphaFoldDB" id="A0A6A6AXY9"/>
<reference evidence="4" key="1">
    <citation type="journal article" date="2020" name="Stud. Mycol.">
        <title>101 Dothideomycetes genomes: a test case for predicting lifestyles and emergence of pathogens.</title>
        <authorList>
            <person name="Haridas S."/>
            <person name="Albert R."/>
            <person name="Binder M."/>
            <person name="Bloem J."/>
            <person name="Labutti K."/>
            <person name="Salamov A."/>
            <person name="Andreopoulos B."/>
            <person name="Baker S."/>
            <person name="Barry K."/>
            <person name="Bills G."/>
            <person name="Bluhm B."/>
            <person name="Cannon C."/>
            <person name="Castanera R."/>
            <person name="Culley D."/>
            <person name="Daum C."/>
            <person name="Ezra D."/>
            <person name="Gonzalez J."/>
            <person name="Henrissat B."/>
            <person name="Kuo A."/>
            <person name="Liang C."/>
            <person name="Lipzen A."/>
            <person name="Lutzoni F."/>
            <person name="Magnuson J."/>
            <person name="Mondo S."/>
            <person name="Nolan M."/>
            <person name="Ohm R."/>
            <person name="Pangilinan J."/>
            <person name="Park H.-J."/>
            <person name="Ramirez L."/>
            <person name="Alfaro M."/>
            <person name="Sun H."/>
            <person name="Tritt A."/>
            <person name="Yoshinaga Y."/>
            <person name="Zwiers L.-H."/>
            <person name="Turgeon B."/>
            <person name="Goodwin S."/>
            <person name="Spatafora J."/>
            <person name="Crous P."/>
            <person name="Grigoriev I."/>
        </authorList>
    </citation>
    <scope>NUCLEOTIDE SEQUENCE</scope>
    <source>
        <strain evidence="4">CBS 121167</strain>
    </source>
</reference>
<comment type="similarity">
    <text evidence="3">Belongs to the class II fructose-bisphosphate aldolase family.</text>
</comment>
<evidence type="ECO:0000313" key="4">
    <source>
        <dbReference type="EMBL" id="KAF2135834.1"/>
    </source>
</evidence>
<keyword evidence="2 3" id="KW-0862">Zinc</keyword>
<dbReference type="PANTHER" id="PTHR30304">
    <property type="entry name" value="D-TAGATOSE-1,6-BISPHOSPHATE ALDOLASE"/>
    <property type="match status" value="1"/>
</dbReference>
<keyword evidence="3" id="KW-0324">Glycolysis</keyword>
<sequence>MSTAEFPANNKTWQILHKARKEGYGVGAFNCYNNDGVMAIIRAAEAKKSPAIIQLFPWTMHFQGPAFIRYVAEAARMASVPIALHIDHCIKVEDVQTALSLPIDSIMVDASSAGGELNCQYCAEVVRQARPLGITVEAEVGRIDGSEDGLPRADVEAALTDPEEARAFVAKSGVHFLAPSFGNIHGPYPAEGAEGSWQLDRRIRLESISQKVGPDVPLVLHGTHPVSDDLFKVAIRRGVAKINLNRTVRDPYTGFVAANAGSLELTALKERSVEVYAKSIERMLDVIGSSGQS</sequence>
<comment type="function">
    <text evidence="3">Catalyzes the aldol condensation of dihydroxyacetone phosphate (DHAP or glycerone-phosphate) with glyceraldehyde 3-phosphate (G3P) to form fructose 1,6-bisphosphate (FBP) in gluconeogenesis and the reverse reaction in glycolysis.</text>
</comment>
<feature type="binding site" evidence="2">
    <location>
        <position position="109"/>
    </location>
    <ligand>
        <name>Zn(2+)</name>
        <dbReference type="ChEBI" id="CHEBI:29105"/>
        <label>2</label>
    </ligand>
</feature>
<dbReference type="PANTHER" id="PTHR30304:SF0">
    <property type="entry name" value="D-TAGATOSE-1,6-BISPHOSPHATE ALDOLASE SUBUNIT GATY-RELATED"/>
    <property type="match status" value="1"/>
</dbReference>
<name>A0A6A6AXY9_9PEZI</name>
<comment type="pathway">
    <text evidence="3">Carbohydrate degradation; glycolysis; D-glyceraldehyde 3-phosphate and glycerone phosphate from D-glucose: step 4/4.</text>
</comment>
<feature type="binding site" evidence="2">
    <location>
        <position position="139"/>
    </location>
    <ligand>
        <name>Zn(2+)</name>
        <dbReference type="ChEBI" id="CHEBI:29105"/>
        <label>2</label>
    </ligand>
</feature>
<feature type="binding site" evidence="2">
    <location>
        <position position="88"/>
    </location>
    <ligand>
        <name>Zn(2+)</name>
        <dbReference type="ChEBI" id="CHEBI:29105"/>
        <label>1</label>
        <note>catalytic</note>
    </ligand>
</feature>
<keyword evidence="5" id="KW-1185">Reference proteome</keyword>
<accession>A0A6A6AXY9</accession>
<evidence type="ECO:0000256" key="3">
    <source>
        <dbReference type="RuleBase" id="RU366023"/>
    </source>
</evidence>
<dbReference type="EC" id="4.1.2.13" evidence="3"/>
<protein>
    <recommendedName>
        <fullName evidence="3">Fructose-bisphosphate aldolase</fullName>
        <shortName evidence="3">FBP aldolase</shortName>
        <ecNumber evidence="3">4.1.2.13</ecNumber>
    </recommendedName>
</protein>
<dbReference type="SUPFAM" id="SSF51569">
    <property type="entry name" value="Aldolase"/>
    <property type="match status" value="1"/>
</dbReference>
<evidence type="ECO:0000256" key="1">
    <source>
        <dbReference type="PIRSR" id="PIRSR001359-1"/>
    </source>
</evidence>
<gene>
    <name evidence="4" type="ORF">K452DRAFT_280955</name>
</gene>
<comment type="cofactor">
    <cofactor evidence="2 3">
        <name>Zn(2+)</name>
        <dbReference type="ChEBI" id="CHEBI:29105"/>
    </cofactor>
    <text evidence="2 3">Binds 2 Zn(2+) ions per subunit. One is catalytic and the other provides a structural contribution.</text>
</comment>
<dbReference type="InterPro" id="IPR050246">
    <property type="entry name" value="Class_II_FBP_aldolase"/>
</dbReference>
<proteinExistence type="inferred from homology"/>
<dbReference type="GO" id="GO:0006096">
    <property type="term" value="P:glycolytic process"/>
    <property type="evidence" value="ECO:0007669"/>
    <property type="project" value="UniProtKB-UniPathway"/>
</dbReference>
<dbReference type="InterPro" id="IPR000771">
    <property type="entry name" value="FBA_II"/>
</dbReference>
<dbReference type="RefSeq" id="XP_033391552.1">
    <property type="nucleotide sequence ID" value="XM_033539476.1"/>
</dbReference>
<dbReference type="GO" id="GO:0008270">
    <property type="term" value="F:zinc ion binding"/>
    <property type="evidence" value="ECO:0007669"/>
    <property type="project" value="UniProtKB-UniRule"/>
</dbReference>
<evidence type="ECO:0000256" key="2">
    <source>
        <dbReference type="PIRSR" id="PIRSR001359-3"/>
    </source>
</evidence>
<feature type="binding site" evidence="2">
    <location>
        <position position="185"/>
    </location>
    <ligand>
        <name>Zn(2+)</name>
        <dbReference type="ChEBI" id="CHEBI:29105"/>
        <label>1</label>
        <note>catalytic</note>
    </ligand>
</feature>
<dbReference type="EMBL" id="ML995549">
    <property type="protein sequence ID" value="KAF2135834.1"/>
    <property type="molecule type" value="Genomic_DNA"/>
</dbReference>
<dbReference type="PIRSF" id="PIRSF001359">
    <property type="entry name" value="F_bP_aldolase_II"/>
    <property type="match status" value="1"/>
</dbReference>
<feature type="binding site" evidence="2">
    <location>
        <position position="221"/>
    </location>
    <ligand>
        <name>Zn(2+)</name>
        <dbReference type="ChEBI" id="CHEBI:29105"/>
        <label>1</label>
        <note>catalytic</note>
    </ligand>
</feature>
<comment type="catalytic activity">
    <reaction evidence="3">
        <text>beta-D-fructose 1,6-bisphosphate = D-glyceraldehyde 3-phosphate + dihydroxyacetone phosphate</text>
        <dbReference type="Rhea" id="RHEA:14729"/>
        <dbReference type="ChEBI" id="CHEBI:32966"/>
        <dbReference type="ChEBI" id="CHEBI:57642"/>
        <dbReference type="ChEBI" id="CHEBI:59776"/>
        <dbReference type="EC" id="4.1.2.13"/>
    </reaction>
</comment>
<keyword evidence="2 3" id="KW-0479">Metal-binding</keyword>
<dbReference type="OrthoDB" id="2558351at2759"/>
<dbReference type="Proteomes" id="UP000799438">
    <property type="component" value="Unassembled WGS sequence"/>
</dbReference>
<dbReference type="Gene3D" id="3.20.20.70">
    <property type="entry name" value="Aldolase class I"/>
    <property type="match status" value="1"/>
</dbReference>
<evidence type="ECO:0000313" key="5">
    <source>
        <dbReference type="Proteomes" id="UP000799438"/>
    </source>
</evidence>
<dbReference type="GO" id="GO:0004332">
    <property type="term" value="F:fructose-bisphosphate aldolase activity"/>
    <property type="evidence" value="ECO:0007669"/>
    <property type="project" value="UniProtKB-EC"/>
</dbReference>
<keyword evidence="3" id="KW-0456">Lyase</keyword>
<feature type="active site" description="Proton donor" evidence="1">
    <location>
        <position position="87"/>
    </location>
</feature>
<dbReference type="Pfam" id="PF01116">
    <property type="entry name" value="F_bP_aldolase"/>
    <property type="match status" value="1"/>
</dbReference>
<dbReference type="GeneID" id="54296972"/>